<dbReference type="PROSITE" id="PS50889">
    <property type="entry name" value="S4"/>
    <property type="match status" value="1"/>
</dbReference>
<evidence type="ECO:0000259" key="3">
    <source>
        <dbReference type="SMART" id="SM00363"/>
    </source>
</evidence>
<evidence type="ECO:0000256" key="2">
    <source>
        <dbReference type="SAM" id="MobiDB-lite"/>
    </source>
</evidence>
<dbReference type="CDD" id="cd00165">
    <property type="entry name" value="S4"/>
    <property type="match status" value="1"/>
</dbReference>
<evidence type="ECO:0000313" key="4">
    <source>
        <dbReference type="EMBL" id="PTQ71323.1"/>
    </source>
</evidence>
<name>A0A2T5HIC1_9RHOB</name>
<feature type="domain" description="RNA-binding S4" evidence="3">
    <location>
        <begin position="7"/>
        <end position="70"/>
    </location>
</feature>
<dbReference type="RefSeq" id="WP_107816804.1">
    <property type="nucleotide sequence ID" value="NZ_QAOH01000008.1"/>
</dbReference>
<dbReference type="InterPro" id="IPR036986">
    <property type="entry name" value="S4_RNA-bd_sf"/>
</dbReference>
<dbReference type="InterPro" id="IPR002942">
    <property type="entry name" value="S4_RNA-bd"/>
</dbReference>
<dbReference type="Proteomes" id="UP000244077">
    <property type="component" value="Unassembled WGS sequence"/>
</dbReference>
<keyword evidence="1" id="KW-0694">RNA-binding</keyword>
<dbReference type="OrthoDB" id="9797176at2"/>
<organism evidence="4 5">
    <name type="scientific">Celeribacter persicus</name>
    <dbReference type="NCBI Taxonomy" id="1651082"/>
    <lineage>
        <taxon>Bacteria</taxon>
        <taxon>Pseudomonadati</taxon>
        <taxon>Pseudomonadota</taxon>
        <taxon>Alphaproteobacteria</taxon>
        <taxon>Rhodobacterales</taxon>
        <taxon>Roseobacteraceae</taxon>
        <taxon>Celeribacter</taxon>
    </lineage>
</organism>
<evidence type="ECO:0000256" key="1">
    <source>
        <dbReference type="PROSITE-ProRule" id="PRU00182"/>
    </source>
</evidence>
<dbReference type="EMBL" id="QAOH01000008">
    <property type="protein sequence ID" value="PTQ71323.1"/>
    <property type="molecule type" value="Genomic_DNA"/>
</dbReference>
<keyword evidence="5" id="KW-1185">Reference proteome</keyword>
<dbReference type="GO" id="GO:0003723">
    <property type="term" value="F:RNA binding"/>
    <property type="evidence" value="ECO:0007669"/>
    <property type="project" value="UniProtKB-KW"/>
</dbReference>
<protein>
    <submittedName>
        <fullName evidence="4">Heat shock protein Hsp15</fullName>
    </submittedName>
</protein>
<dbReference type="AlphaFoldDB" id="A0A2T5HIC1"/>
<dbReference type="Pfam" id="PF01479">
    <property type="entry name" value="S4"/>
    <property type="match status" value="1"/>
</dbReference>
<reference evidence="4 5" key="1">
    <citation type="submission" date="2018-04" db="EMBL/GenBank/DDBJ databases">
        <title>Genomic Encyclopedia of Archaeal and Bacterial Type Strains, Phase II (KMG-II): from individual species to whole genera.</title>
        <authorList>
            <person name="Goeker M."/>
        </authorList>
    </citation>
    <scope>NUCLEOTIDE SEQUENCE [LARGE SCALE GENOMIC DNA]</scope>
    <source>
        <strain evidence="4 5">DSM 100434</strain>
    </source>
</reference>
<sequence>MEKRETIRLDKWLWYARFFKTRGLATKTVTGGHVRVNSTKVAKAATSVGAGDVLTFPQGRDIRVIRLVACGTRRGPAPEAQTLYEDISPPAPSKDPVPPVPRFEGKGRPTKKDRRMTDLSRPDMLD</sequence>
<dbReference type="SMART" id="SM00363">
    <property type="entry name" value="S4"/>
    <property type="match status" value="1"/>
</dbReference>
<dbReference type="SUPFAM" id="SSF55174">
    <property type="entry name" value="Alpha-L RNA-binding motif"/>
    <property type="match status" value="1"/>
</dbReference>
<evidence type="ECO:0000313" key="5">
    <source>
        <dbReference type="Proteomes" id="UP000244077"/>
    </source>
</evidence>
<accession>A0A2T5HIC1</accession>
<gene>
    <name evidence="4" type="ORF">C8N42_10899</name>
</gene>
<dbReference type="Gene3D" id="3.10.290.10">
    <property type="entry name" value="RNA-binding S4 domain"/>
    <property type="match status" value="1"/>
</dbReference>
<keyword evidence="4" id="KW-0346">Stress response</keyword>
<comment type="caution">
    <text evidence="4">The sequence shown here is derived from an EMBL/GenBank/DDBJ whole genome shotgun (WGS) entry which is preliminary data.</text>
</comment>
<feature type="compositionally biased region" description="Pro residues" evidence="2">
    <location>
        <begin position="89"/>
        <end position="101"/>
    </location>
</feature>
<proteinExistence type="predicted"/>
<feature type="region of interest" description="Disordered" evidence="2">
    <location>
        <begin position="79"/>
        <end position="126"/>
    </location>
</feature>
<feature type="compositionally biased region" description="Basic and acidic residues" evidence="2">
    <location>
        <begin position="115"/>
        <end position="126"/>
    </location>
</feature>